<name>A0A3D9UNL7_9MICO</name>
<dbReference type="OrthoDB" id="4704389at2"/>
<proteinExistence type="predicted"/>
<organism evidence="1 2">
    <name type="scientific">Calidifontibacter indicus</name>
    <dbReference type="NCBI Taxonomy" id="419650"/>
    <lineage>
        <taxon>Bacteria</taxon>
        <taxon>Bacillati</taxon>
        <taxon>Actinomycetota</taxon>
        <taxon>Actinomycetes</taxon>
        <taxon>Micrococcales</taxon>
        <taxon>Dermacoccaceae</taxon>
        <taxon>Calidifontibacter</taxon>
    </lineage>
</organism>
<dbReference type="RefSeq" id="WP_115922078.1">
    <property type="nucleotide sequence ID" value="NZ_QTUA01000001.1"/>
</dbReference>
<dbReference type="Proteomes" id="UP000256253">
    <property type="component" value="Unassembled WGS sequence"/>
</dbReference>
<dbReference type="AlphaFoldDB" id="A0A3D9UNL7"/>
<sequence length="363" mass="41007">MSTGLRVPVAEHLVWANVTRPSTPLIYLDLNTIIYFAREVSGQGGPRGYGELLQAVRRAKEEGRVLFPLGEAHLWEVSKIADPKQRARLTGVIEELSDFNYLLGRVSIAELEFDAGIAAVMGEQPRTAAALIRPTSRQLFENIDGTSLIDLPEIDRLHADIANGNPPDPLKVAGTRAFERLLLRGPTDDQVTELRKDPDYRPERAIASHKSRVEFERDTKRVLDQEPKWRRGRLRDVIGAREVVHEWGELLTRMRLQRVQEGLPPFIPSDQEFRAFLGAMPHTQVAISIKTHLHRNPRHVWTSNDISDIDSMSVAYAYCDVVFPDKAIRQALINAKELRAFKTVVPRTPSDLVEMLDGLQRPA</sequence>
<accession>A0A3D9UNL7</accession>
<dbReference type="EMBL" id="QTUA01000001">
    <property type="protein sequence ID" value="REF30023.1"/>
    <property type="molecule type" value="Genomic_DNA"/>
</dbReference>
<reference evidence="1 2" key="1">
    <citation type="submission" date="2018-08" db="EMBL/GenBank/DDBJ databases">
        <title>Sequencing the genomes of 1000 actinobacteria strains.</title>
        <authorList>
            <person name="Klenk H.-P."/>
        </authorList>
    </citation>
    <scope>NUCLEOTIDE SEQUENCE [LARGE SCALE GENOMIC DNA]</scope>
    <source>
        <strain evidence="1 2">DSM 22967</strain>
    </source>
</reference>
<evidence type="ECO:0000313" key="2">
    <source>
        <dbReference type="Proteomes" id="UP000256253"/>
    </source>
</evidence>
<keyword evidence="2" id="KW-1185">Reference proteome</keyword>
<protein>
    <recommendedName>
        <fullName evidence="3">PIN domain-containing protein</fullName>
    </recommendedName>
</protein>
<evidence type="ECO:0008006" key="3">
    <source>
        <dbReference type="Google" id="ProtNLM"/>
    </source>
</evidence>
<gene>
    <name evidence="1" type="ORF">DFJ65_1014</name>
</gene>
<comment type="caution">
    <text evidence="1">The sequence shown here is derived from an EMBL/GenBank/DDBJ whole genome shotgun (WGS) entry which is preliminary data.</text>
</comment>
<evidence type="ECO:0000313" key="1">
    <source>
        <dbReference type="EMBL" id="REF30023.1"/>
    </source>
</evidence>